<protein>
    <submittedName>
        <fullName evidence="7">Putative beta-xylosidase-like protein</fullName>
    </submittedName>
</protein>
<comment type="similarity">
    <text evidence="1 4">Belongs to the glycosyl hydrolase 43 family.</text>
</comment>
<sequence>MKGSIASALVAASTLASAQDTYSNPIMWLDLPDVDIFRQNDTFYYSASTMHYSPGAPVLRSYDLVNWEFIGHSVPELAFGGKYYLDGSGSAYNNGIWASSMRYRESNGLYYWYGCTDFQATQVFTAEDPAGPWTQHPAIPECYYDLGLLIDEDDTMYLAYGSYDIGVVQLSEDGLSSVRQEIVWPDNGRYLEGARFYNIDGRYYIWLTKPANEQHVLRADNPWGPYSEHSILEGIASPIPNSGTPHQGGIVDTPDGDWYYMGFLDAYPNGRIPVLAPLTWSDGWPNLVTDNNGGWGQSYPVPAIDTDKTVTPVGPFSDTFDGETLHPEWEWNHNPDNEAWSLGEGGLTLSTTTVTTNFNAARNTLTHRILGPKSSGTFRLNLGNMAAGDVAGVAIMRDESAYIGARKESDGSVTLINVNGIKMEESNGWQTVSEGEVADSTTGGLEGVASGEQDLWLRITADVTPNFNGPAGQNTAQLAYSTDGESFQQLGPDFDIHTRWQFFMSHRFGVFNFATESLGGSVVVKGFDLQLAQ</sequence>
<dbReference type="SUPFAM" id="SSF75005">
    <property type="entry name" value="Arabinanase/levansucrase/invertase"/>
    <property type="match status" value="1"/>
</dbReference>
<keyword evidence="5" id="KW-0732">Signal</keyword>
<reference evidence="8" key="1">
    <citation type="journal article" date="2014" name="Genome Announc.">
        <title>Genome sequence and annotation of Acremonium chrysogenum, producer of the beta-lactam antibiotic cephalosporin C.</title>
        <authorList>
            <person name="Terfehr D."/>
            <person name="Dahlmann T.A."/>
            <person name="Specht T."/>
            <person name="Zadra I."/>
            <person name="Kuernsteiner H."/>
            <person name="Kueck U."/>
        </authorList>
    </citation>
    <scope>NUCLEOTIDE SEQUENCE [LARGE SCALE GENOMIC DNA]</scope>
    <source>
        <strain evidence="8">ATCC 11550 / CBS 779.69 / DSM 880 / IAM 14645 / JCM 23072 / IMI 49137</strain>
    </source>
</reference>
<dbReference type="Pfam" id="PF04616">
    <property type="entry name" value="Glyco_hydro_43"/>
    <property type="match status" value="1"/>
</dbReference>
<dbReference type="PANTHER" id="PTHR42812:SF15">
    <property type="entry name" value="HYDROLASE, PUTATIVE (AFU_ORTHOLOGUE AFUA_2G00930)-RELATED"/>
    <property type="match status" value="1"/>
</dbReference>
<dbReference type="OrthoDB" id="2139957at2759"/>
<dbReference type="HOGENOM" id="CLU_016508_1_1_1"/>
<feature type="domain" description="Beta-xylosidase C-terminal Concanavalin A-like" evidence="6">
    <location>
        <begin position="317"/>
        <end position="517"/>
    </location>
</feature>
<evidence type="ECO:0000313" key="8">
    <source>
        <dbReference type="Proteomes" id="UP000029964"/>
    </source>
</evidence>
<accession>A0A086SUD0</accession>
<dbReference type="SUPFAM" id="SSF49899">
    <property type="entry name" value="Concanavalin A-like lectins/glucanases"/>
    <property type="match status" value="1"/>
</dbReference>
<keyword evidence="2 4" id="KW-0378">Hydrolase</keyword>
<dbReference type="EMBL" id="JPKY01000174">
    <property type="protein sequence ID" value="KFH40712.1"/>
    <property type="molecule type" value="Genomic_DNA"/>
</dbReference>
<evidence type="ECO:0000256" key="5">
    <source>
        <dbReference type="SAM" id="SignalP"/>
    </source>
</evidence>
<feature type="signal peptide" evidence="5">
    <location>
        <begin position="1"/>
        <end position="18"/>
    </location>
</feature>
<dbReference type="InterPro" id="IPR006710">
    <property type="entry name" value="Glyco_hydro_43"/>
</dbReference>
<keyword evidence="8" id="KW-1185">Reference proteome</keyword>
<evidence type="ECO:0000256" key="3">
    <source>
        <dbReference type="ARBA" id="ARBA00023295"/>
    </source>
</evidence>
<name>A0A086SUD0_HAPC1</name>
<proteinExistence type="inferred from homology"/>
<dbReference type="GO" id="GO:0005975">
    <property type="term" value="P:carbohydrate metabolic process"/>
    <property type="evidence" value="ECO:0007669"/>
    <property type="project" value="InterPro"/>
</dbReference>
<dbReference type="InterPro" id="IPR023296">
    <property type="entry name" value="Glyco_hydro_beta-prop_sf"/>
</dbReference>
<dbReference type="GO" id="GO:0004553">
    <property type="term" value="F:hydrolase activity, hydrolyzing O-glycosyl compounds"/>
    <property type="evidence" value="ECO:0007669"/>
    <property type="project" value="InterPro"/>
</dbReference>
<dbReference type="InterPro" id="IPR013320">
    <property type="entry name" value="ConA-like_dom_sf"/>
</dbReference>
<evidence type="ECO:0000256" key="4">
    <source>
        <dbReference type="RuleBase" id="RU361187"/>
    </source>
</evidence>
<dbReference type="STRING" id="857340.A0A086SUD0"/>
<dbReference type="Gene3D" id="2.115.10.20">
    <property type="entry name" value="Glycosyl hydrolase domain, family 43"/>
    <property type="match status" value="1"/>
</dbReference>
<evidence type="ECO:0000256" key="1">
    <source>
        <dbReference type="ARBA" id="ARBA00009865"/>
    </source>
</evidence>
<feature type="chain" id="PRO_5001815195" evidence="5">
    <location>
        <begin position="19"/>
        <end position="533"/>
    </location>
</feature>
<gene>
    <name evidence="7" type="ORF">ACRE_085930</name>
</gene>
<dbReference type="PANTHER" id="PTHR42812">
    <property type="entry name" value="BETA-XYLOSIDASE"/>
    <property type="match status" value="1"/>
</dbReference>
<dbReference type="AlphaFoldDB" id="A0A086SUD0"/>
<dbReference type="Pfam" id="PF17851">
    <property type="entry name" value="GH43_C2"/>
    <property type="match status" value="1"/>
</dbReference>
<evidence type="ECO:0000313" key="7">
    <source>
        <dbReference type="EMBL" id="KFH40712.1"/>
    </source>
</evidence>
<dbReference type="InterPro" id="IPR041542">
    <property type="entry name" value="GH43_C2"/>
</dbReference>
<keyword evidence="3 4" id="KW-0326">Glycosidase</keyword>
<dbReference type="CDD" id="cd09001">
    <property type="entry name" value="GH43_FsAxh1-like"/>
    <property type="match status" value="1"/>
</dbReference>
<evidence type="ECO:0000259" key="6">
    <source>
        <dbReference type="Pfam" id="PF17851"/>
    </source>
</evidence>
<comment type="caution">
    <text evidence="7">The sequence shown here is derived from an EMBL/GenBank/DDBJ whole genome shotgun (WGS) entry which is preliminary data.</text>
</comment>
<dbReference type="InterPro" id="IPR051795">
    <property type="entry name" value="Glycosyl_Hydrlase_43"/>
</dbReference>
<dbReference type="Proteomes" id="UP000029964">
    <property type="component" value="Unassembled WGS sequence"/>
</dbReference>
<dbReference type="Gene3D" id="2.60.120.200">
    <property type="match status" value="1"/>
</dbReference>
<organism evidence="7 8">
    <name type="scientific">Hapsidospora chrysogenum (strain ATCC 11550 / CBS 779.69 / DSM 880 / IAM 14645 / JCM 23072 / IMI 49137)</name>
    <name type="common">Acremonium chrysogenum</name>
    <dbReference type="NCBI Taxonomy" id="857340"/>
    <lineage>
        <taxon>Eukaryota</taxon>
        <taxon>Fungi</taxon>
        <taxon>Dikarya</taxon>
        <taxon>Ascomycota</taxon>
        <taxon>Pezizomycotina</taxon>
        <taxon>Sordariomycetes</taxon>
        <taxon>Hypocreomycetidae</taxon>
        <taxon>Hypocreales</taxon>
        <taxon>Bionectriaceae</taxon>
        <taxon>Hapsidospora</taxon>
    </lineage>
</organism>
<evidence type="ECO:0000256" key="2">
    <source>
        <dbReference type="ARBA" id="ARBA00022801"/>
    </source>
</evidence>